<keyword evidence="6 12" id="KW-0808">Transferase</keyword>
<gene>
    <name evidence="12" type="primary">hemC</name>
    <name evidence="12" type="ordered locus">TWT_732</name>
</gene>
<comment type="function">
    <text evidence="2">Tetrapolymerization of the monopyrrole PBG into the hydroxymethylbilane pre-uroporphyrinogen in several discrete steps.</text>
</comment>
<dbReference type="InterPro" id="IPR000860">
    <property type="entry name" value="HemC"/>
</dbReference>
<organism evidence="12 13">
    <name type="scientific">Tropheryma whipplei (strain Twist)</name>
    <name type="common">Whipple's bacillus</name>
    <dbReference type="NCBI Taxonomy" id="203267"/>
    <lineage>
        <taxon>Bacteria</taxon>
        <taxon>Bacillati</taxon>
        <taxon>Actinomycetota</taxon>
        <taxon>Actinomycetes</taxon>
        <taxon>Micrococcales</taxon>
        <taxon>Tropherymataceae</taxon>
        <taxon>Tropheryma</taxon>
    </lineage>
</organism>
<dbReference type="GO" id="GO:0005737">
    <property type="term" value="C:cytoplasm"/>
    <property type="evidence" value="ECO:0007669"/>
    <property type="project" value="UniProtKB-UniRule"/>
</dbReference>
<proteinExistence type="inferred from homology"/>
<sequence>MYPLRIGTRSSLLATAQTAQVQKTMRDVFLLDTQQVLIQTGSVRRRDGSFVAALRTALLEGECDLAVHSLKDIPIAPHEGTLITAVLPREDPCDVLCARKDLTLTTLPSGAKVGTASARRRAQILNFRPDLDVVSLRGNIDKRLIHLDTLDAIVLSAAGLKRIDREDAITESFDIHDWPTAAGQGSLAIEVCRAQLDDPQNRVAVTYRLDNPMARVTTTAERGVLSLLQADCFSPIAVHAVYTANDKSLGLHAKVFSRDGKIFCESIRFARLVKQLTDTNQNHTKNSGSDDIGNALEVAMTLAKTVVDELLSKNAREILKQ</sequence>
<dbReference type="AlphaFoldDB" id="Q83FJ3"/>
<dbReference type="InterPro" id="IPR036803">
    <property type="entry name" value="Porphobilinogen_deaminase_C_sf"/>
</dbReference>
<evidence type="ECO:0000256" key="7">
    <source>
        <dbReference type="ARBA" id="ARBA00023244"/>
    </source>
</evidence>
<dbReference type="InterPro" id="IPR022418">
    <property type="entry name" value="Porphobilinogen_deaminase_C"/>
</dbReference>
<comment type="cofactor">
    <cofactor evidence="1">
        <name>dipyrromethane</name>
        <dbReference type="ChEBI" id="CHEBI:60342"/>
    </cofactor>
</comment>
<name>Q83FJ3_TROWT</name>
<evidence type="ECO:0000256" key="1">
    <source>
        <dbReference type="ARBA" id="ARBA00001916"/>
    </source>
</evidence>
<dbReference type="PROSITE" id="PS00533">
    <property type="entry name" value="PORPHOBILINOGEN_DEAM"/>
    <property type="match status" value="1"/>
</dbReference>
<dbReference type="NCBIfam" id="TIGR00212">
    <property type="entry name" value="hemC"/>
    <property type="match status" value="1"/>
</dbReference>
<dbReference type="Gene3D" id="3.40.190.10">
    <property type="entry name" value="Periplasmic binding protein-like II"/>
    <property type="match status" value="2"/>
</dbReference>
<reference evidence="12 13" key="1">
    <citation type="journal article" date="2003" name="Genome Res.">
        <title>Tropheryma whipplei twist: a human pathogenic Actinobacteria with a reduced genome.</title>
        <authorList>
            <person name="Raoult D."/>
            <person name="Ogata H."/>
            <person name="Audic S."/>
            <person name="Robert C."/>
            <person name="Suhre K."/>
            <person name="Drancourt M."/>
            <person name="Claverie J.-M."/>
        </authorList>
    </citation>
    <scope>NUCLEOTIDE SEQUENCE [LARGE SCALE GENOMIC DNA]</scope>
    <source>
        <strain evidence="12 13">Twist</strain>
    </source>
</reference>
<evidence type="ECO:0000313" key="12">
    <source>
        <dbReference type="EMBL" id="AAO44829.1"/>
    </source>
</evidence>
<dbReference type="EMBL" id="AE014184">
    <property type="protein sequence ID" value="AAO44829.1"/>
    <property type="molecule type" value="Genomic_DNA"/>
</dbReference>
<evidence type="ECO:0000256" key="6">
    <source>
        <dbReference type="ARBA" id="ARBA00022679"/>
    </source>
</evidence>
<evidence type="ECO:0000256" key="4">
    <source>
        <dbReference type="ARBA" id="ARBA00011245"/>
    </source>
</evidence>
<evidence type="ECO:0000256" key="2">
    <source>
        <dbReference type="ARBA" id="ARBA00002869"/>
    </source>
</evidence>
<dbReference type="PIRSF" id="PIRSF001438">
    <property type="entry name" value="4pyrrol_synth_OHMeBilane_synth"/>
    <property type="match status" value="1"/>
</dbReference>
<dbReference type="SUPFAM" id="SSF53850">
    <property type="entry name" value="Periplasmic binding protein-like II"/>
    <property type="match status" value="1"/>
</dbReference>
<dbReference type="Pfam" id="PF03900">
    <property type="entry name" value="Porphobil_deamC"/>
    <property type="match status" value="1"/>
</dbReference>
<comment type="subunit">
    <text evidence="4">Monomer.</text>
</comment>
<dbReference type="InterPro" id="IPR022417">
    <property type="entry name" value="Porphobilin_deaminase_N"/>
</dbReference>
<protein>
    <recommendedName>
        <fullName evidence="5 9">Hydroxymethylbilane synthase</fullName>
        <ecNumber evidence="5 9">2.5.1.61</ecNumber>
    </recommendedName>
</protein>
<dbReference type="SUPFAM" id="SSF54782">
    <property type="entry name" value="Porphobilinogen deaminase (hydroxymethylbilane synthase), C-terminal domain"/>
    <property type="match status" value="1"/>
</dbReference>
<dbReference type="OrthoDB" id="9810298at2"/>
<dbReference type="RefSeq" id="WP_011102755.1">
    <property type="nucleotide sequence ID" value="NC_004572.3"/>
</dbReference>
<evidence type="ECO:0000256" key="8">
    <source>
        <dbReference type="ARBA" id="ARBA00048169"/>
    </source>
</evidence>
<accession>Q83FJ3</accession>
<feature type="domain" description="Porphobilinogen deaminase C-terminal" evidence="11">
    <location>
        <begin position="218"/>
        <end position="262"/>
    </location>
</feature>
<evidence type="ECO:0000259" key="10">
    <source>
        <dbReference type="Pfam" id="PF01379"/>
    </source>
</evidence>
<dbReference type="KEGG" id="twh:TWT_732"/>
<comment type="catalytic activity">
    <reaction evidence="8">
        <text>4 porphobilinogen + H2O = hydroxymethylbilane + 4 NH4(+)</text>
        <dbReference type="Rhea" id="RHEA:13185"/>
        <dbReference type="ChEBI" id="CHEBI:15377"/>
        <dbReference type="ChEBI" id="CHEBI:28938"/>
        <dbReference type="ChEBI" id="CHEBI:57845"/>
        <dbReference type="ChEBI" id="CHEBI:58126"/>
        <dbReference type="EC" id="2.5.1.61"/>
    </reaction>
</comment>
<dbReference type="eggNOG" id="COG0181">
    <property type="taxonomic scope" value="Bacteria"/>
</dbReference>
<dbReference type="GO" id="GO:0004418">
    <property type="term" value="F:hydroxymethylbilane synthase activity"/>
    <property type="evidence" value="ECO:0007669"/>
    <property type="project" value="UniProtKB-UniRule"/>
</dbReference>
<evidence type="ECO:0000256" key="3">
    <source>
        <dbReference type="ARBA" id="ARBA00005638"/>
    </source>
</evidence>
<dbReference type="Gene3D" id="3.30.160.40">
    <property type="entry name" value="Porphobilinogen deaminase, C-terminal domain"/>
    <property type="match status" value="1"/>
</dbReference>
<dbReference type="STRING" id="203267.TWT_732"/>
<evidence type="ECO:0000256" key="5">
    <source>
        <dbReference type="ARBA" id="ARBA00012655"/>
    </source>
</evidence>
<evidence type="ECO:0000259" key="11">
    <source>
        <dbReference type="Pfam" id="PF03900"/>
    </source>
</evidence>
<keyword evidence="7" id="KW-0627">Porphyrin biosynthesis</keyword>
<comment type="similarity">
    <text evidence="3">Belongs to the HMBS family.</text>
</comment>
<dbReference type="Proteomes" id="UP000002200">
    <property type="component" value="Chromosome"/>
</dbReference>
<dbReference type="InterPro" id="IPR022419">
    <property type="entry name" value="Porphobilin_deaminase_cofac_BS"/>
</dbReference>
<evidence type="ECO:0000256" key="9">
    <source>
        <dbReference type="NCBIfam" id="TIGR00212"/>
    </source>
</evidence>
<keyword evidence="13" id="KW-1185">Reference proteome</keyword>
<dbReference type="GO" id="GO:0006783">
    <property type="term" value="P:heme biosynthetic process"/>
    <property type="evidence" value="ECO:0007669"/>
    <property type="project" value="TreeGrafter"/>
</dbReference>
<dbReference type="EC" id="2.5.1.61" evidence="5 9"/>
<dbReference type="Pfam" id="PF01379">
    <property type="entry name" value="Porphobil_deam"/>
    <property type="match status" value="1"/>
</dbReference>
<dbReference type="FunFam" id="3.40.190.10:FF:000005">
    <property type="entry name" value="Porphobilinogen deaminase"/>
    <property type="match status" value="1"/>
</dbReference>
<dbReference type="HOGENOM" id="CLU_019704_0_2_11"/>
<dbReference type="PANTHER" id="PTHR11557">
    <property type="entry name" value="PORPHOBILINOGEN DEAMINASE"/>
    <property type="match status" value="1"/>
</dbReference>
<dbReference type="CDD" id="cd00494">
    <property type="entry name" value="PBP2_HMBS"/>
    <property type="match status" value="1"/>
</dbReference>
<dbReference type="PRINTS" id="PR00151">
    <property type="entry name" value="PORPHBDMNASE"/>
</dbReference>
<feature type="domain" description="Porphobilinogen deaminase N-terminal" evidence="10">
    <location>
        <begin position="4"/>
        <end position="193"/>
    </location>
</feature>
<dbReference type="PANTHER" id="PTHR11557:SF0">
    <property type="entry name" value="PORPHOBILINOGEN DEAMINASE"/>
    <property type="match status" value="1"/>
</dbReference>
<evidence type="ECO:0000313" key="13">
    <source>
        <dbReference type="Proteomes" id="UP000002200"/>
    </source>
</evidence>